<evidence type="ECO:0000256" key="2">
    <source>
        <dbReference type="ARBA" id="ARBA00012162"/>
    </source>
</evidence>
<evidence type="ECO:0000256" key="7">
    <source>
        <dbReference type="ARBA" id="ARBA00023244"/>
    </source>
</evidence>
<keyword evidence="5 10" id="KW-0808">Transferase</keyword>
<keyword evidence="7" id="KW-0627">Porphyrin biosynthesis</keyword>
<dbReference type="SUPFAM" id="SSF53790">
    <property type="entry name" value="Tetrapyrrole methylase"/>
    <property type="match status" value="1"/>
</dbReference>
<dbReference type="EMBL" id="FQXS01000014">
    <property type="protein sequence ID" value="SHH89728.1"/>
    <property type="molecule type" value="Genomic_DNA"/>
</dbReference>
<proteinExistence type="inferred from homology"/>
<dbReference type="InterPro" id="IPR003043">
    <property type="entry name" value="Uropor_MeTrfase_CS"/>
</dbReference>
<dbReference type="GO" id="GO:0009236">
    <property type="term" value="P:cobalamin biosynthetic process"/>
    <property type="evidence" value="ECO:0007669"/>
    <property type="project" value="UniProtKB-KW"/>
</dbReference>
<evidence type="ECO:0000256" key="8">
    <source>
        <dbReference type="ARBA" id="ARBA00025705"/>
    </source>
</evidence>
<dbReference type="InterPro" id="IPR035996">
    <property type="entry name" value="4pyrrol_Methylase_sf"/>
</dbReference>
<evidence type="ECO:0000256" key="1">
    <source>
        <dbReference type="ARBA" id="ARBA00005879"/>
    </source>
</evidence>
<evidence type="ECO:0000256" key="10">
    <source>
        <dbReference type="RuleBase" id="RU003960"/>
    </source>
</evidence>
<evidence type="ECO:0000259" key="12">
    <source>
        <dbReference type="Pfam" id="PF02602"/>
    </source>
</evidence>
<comment type="pathway">
    <text evidence="9">Cofactor biosynthesis; adenosylcobalamin biosynthesis; precorrin-2 from uroporphyrinogen III: step 1/1.</text>
</comment>
<dbReference type="UniPathway" id="UPA00262">
    <property type="reaction ID" value="UER00211"/>
</dbReference>
<evidence type="ECO:0000313" key="14">
    <source>
        <dbReference type="Proteomes" id="UP000184139"/>
    </source>
</evidence>
<dbReference type="Gene3D" id="3.40.1010.10">
    <property type="entry name" value="Cobalt-precorrin-4 Transmethylase, Domain 1"/>
    <property type="match status" value="1"/>
</dbReference>
<dbReference type="PANTHER" id="PTHR45790:SF3">
    <property type="entry name" value="S-ADENOSYL-L-METHIONINE-DEPENDENT UROPORPHYRINOGEN III METHYLTRANSFERASE, CHLOROPLASTIC"/>
    <property type="match status" value="1"/>
</dbReference>
<name>A0A1M5WQE7_9BACT</name>
<dbReference type="CDD" id="cd11642">
    <property type="entry name" value="SUMT"/>
    <property type="match status" value="1"/>
</dbReference>
<accession>A0A1M5WQE7</accession>
<dbReference type="GO" id="GO:0032259">
    <property type="term" value="P:methylation"/>
    <property type="evidence" value="ECO:0007669"/>
    <property type="project" value="UniProtKB-KW"/>
</dbReference>
<comment type="pathway">
    <text evidence="8">Porphyrin-containing compound metabolism; siroheme biosynthesis; precorrin-2 from uroporphyrinogen III: step 1/1.</text>
</comment>
<dbReference type="Proteomes" id="UP000184139">
    <property type="component" value="Unassembled WGS sequence"/>
</dbReference>
<evidence type="ECO:0000256" key="3">
    <source>
        <dbReference type="ARBA" id="ARBA00022573"/>
    </source>
</evidence>
<comment type="similarity">
    <text evidence="1 10">Belongs to the precorrin methyltransferase family.</text>
</comment>
<dbReference type="EC" id="2.1.1.107" evidence="2"/>
<reference evidence="13 14" key="1">
    <citation type="submission" date="2016-11" db="EMBL/GenBank/DDBJ databases">
        <authorList>
            <person name="Jaros S."/>
            <person name="Januszkiewicz K."/>
            <person name="Wedrychowicz H."/>
        </authorList>
    </citation>
    <scope>NUCLEOTIDE SEQUENCE [LARGE SCALE GENOMIC DNA]</scope>
    <source>
        <strain evidence="13 14">DSM 9705</strain>
    </source>
</reference>
<dbReference type="InterPro" id="IPR006366">
    <property type="entry name" value="CobA/CysG_C"/>
</dbReference>
<keyword evidence="6" id="KW-0949">S-adenosyl-L-methionine</keyword>
<evidence type="ECO:0000256" key="4">
    <source>
        <dbReference type="ARBA" id="ARBA00022603"/>
    </source>
</evidence>
<keyword evidence="3" id="KW-0169">Cobalamin biosynthesis</keyword>
<dbReference type="AlphaFoldDB" id="A0A1M5WQE7"/>
<protein>
    <recommendedName>
        <fullName evidence="2">uroporphyrinogen-III C-methyltransferase</fullName>
        <ecNumber evidence="2">2.1.1.107</ecNumber>
    </recommendedName>
</protein>
<organism evidence="13 14">
    <name type="scientific">Desulfofustis glycolicus DSM 9705</name>
    <dbReference type="NCBI Taxonomy" id="1121409"/>
    <lineage>
        <taxon>Bacteria</taxon>
        <taxon>Pseudomonadati</taxon>
        <taxon>Thermodesulfobacteriota</taxon>
        <taxon>Desulfobulbia</taxon>
        <taxon>Desulfobulbales</taxon>
        <taxon>Desulfocapsaceae</taxon>
        <taxon>Desulfofustis</taxon>
    </lineage>
</organism>
<dbReference type="GO" id="GO:0019354">
    <property type="term" value="P:siroheme biosynthetic process"/>
    <property type="evidence" value="ECO:0007669"/>
    <property type="project" value="UniProtKB-UniPathway"/>
</dbReference>
<feature type="domain" description="Tetrapyrrole methylase" evidence="11">
    <location>
        <begin position="24"/>
        <end position="237"/>
    </location>
</feature>
<dbReference type="CDD" id="cd06578">
    <property type="entry name" value="HemD"/>
    <property type="match status" value="1"/>
</dbReference>
<evidence type="ECO:0000256" key="9">
    <source>
        <dbReference type="ARBA" id="ARBA00060548"/>
    </source>
</evidence>
<dbReference type="GO" id="GO:0004852">
    <property type="term" value="F:uroporphyrinogen-III synthase activity"/>
    <property type="evidence" value="ECO:0007669"/>
    <property type="project" value="InterPro"/>
</dbReference>
<dbReference type="Pfam" id="PF00590">
    <property type="entry name" value="TP_methylase"/>
    <property type="match status" value="1"/>
</dbReference>
<dbReference type="GO" id="GO:0004851">
    <property type="term" value="F:uroporphyrin-III C-methyltransferase activity"/>
    <property type="evidence" value="ECO:0007669"/>
    <property type="project" value="UniProtKB-EC"/>
</dbReference>
<dbReference type="Gene3D" id="3.30.950.10">
    <property type="entry name" value="Methyltransferase, Cobalt-precorrin-4 Transmethylase, Domain 2"/>
    <property type="match status" value="1"/>
</dbReference>
<dbReference type="PROSITE" id="PS00840">
    <property type="entry name" value="SUMT_2"/>
    <property type="match status" value="1"/>
</dbReference>
<dbReference type="SUPFAM" id="SSF69618">
    <property type="entry name" value="HemD-like"/>
    <property type="match status" value="1"/>
</dbReference>
<dbReference type="STRING" id="1121409.SAMN02745124_02451"/>
<keyword evidence="4 10" id="KW-0489">Methyltransferase</keyword>
<dbReference type="PROSITE" id="PS00839">
    <property type="entry name" value="SUMT_1"/>
    <property type="match status" value="1"/>
</dbReference>
<feature type="domain" description="Tetrapyrrole biosynthesis uroporphyrinogen III synthase" evidence="12">
    <location>
        <begin position="288"/>
        <end position="521"/>
    </location>
</feature>
<dbReference type="InterPro" id="IPR014777">
    <property type="entry name" value="4pyrrole_Mease_sub1"/>
</dbReference>
<dbReference type="FunFam" id="3.30.950.10:FF:000001">
    <property type="entry name" value="Siroheme synthase"/>
    <property type="match status" value="1"/>
</dbReference>
<dbReference type="Pfam" id="PF02602">
    <property type="entry name" value="HEM4"/>
    <property type="match status" value="1"/>
</dbReference>
<dbReference type="InterPro" id="IPR014776">
    <property type="entry name" value="4pyrrole_Mease_sub2"/>
</dbReference>
<keyword evidence="14" id="KW-1185">Reference proteome</keyword>
<dbReference type="InterPro" id="IPR050161">
    <property type="entry name" value="Siro_Cobalamin_biosynth"/>
</dbReference>
<evidence type="ECO:0000313" key="13">
    <source>
        <dbReference type="EMBL" id="SHH89728.1"/>
    </source>
</evidence>
<evidence type="ECO:0000256" key="5">
    <source>
        <dbReference type="ARBA" id="ARBA00022679"/>
    </source>
</evidence>
<gene>
    <name evidence="13" type="ORF">SAMN02745124_02451</name>
</gene>
<dbReference type="Gene3D" id="3.40.50.10090">
    <property type="match status" value="2"/>
</dbReference>
<dbReference type="FunFam" id="3.40.1010.10:FF:000001">
    <property type="entry name" value="Siroheme synthase"/>
    <property type="match status" value="1"/>
</dbReference>
<sequence>MASPDASDGHFLLMEQQQKPGVGKVYLVGAGPGDPGLITLRGKYLLERAEVVVYDYLANQRLLKHVPAKAQLVYAGKRGGVEHSHTQAEINQMLIDFARQGKMVVRLKGGDPFIFGRGGEEVEELAHHGIAFEVVPGVTSATAAATYAGIPITHRGYTTSVAFLTGHESPDKPTSTIDWSKIATGIGTIVIYMGIKNLPYIVKSLVDNGRSPETPVAVVRWASTPEQQSVVGTLANIVDVVRDTGIKPPALIVIGDVVNLRQTIDWFEKRPLFGKRIIVTRTREQASELVAGLEEAGASCFECSTINIEPVDDYKILDEALERIGEYHWILFTSLNAVRYFFNRLYLKGMDARDLKGPDIATVGKSTADLLLTYGINADLIPPVFTGEGLAQSLLDLGVEGRNILLPRAAAGREILPETLRGAGAQVTVAPLYRNVPVQGRTDELRAELATGRVDLITFTSSSTVKNFLDMVAAENQEELDRLLAGVKIATIGPITAKTVTDGGLTVDIQPERYTIPDLIQAIIETYR</sequence>
<evidence type="ECO:0000256" key="6">
    <source>
        <dbReference type="ARBA" id="ARBA00022691"/>
    </source>
</evidence>
<dbReference type="NCBIfam" id="TIGR01469">
    <property type="entry name" value="cobA_cysG_Cterm"/>
    <property type="match status" value="1"/>
</dbReference>
<dbReference type="InterPro" id="IPR000878">
    <property type="entry name" value="4pyrrol_Mease"/>
</dbReference>
<dbReference type="InterPro" id="IPR036108">
    <property type="entry name" value="4pyrrol_syn_uPrphyn_synt_sf"/>
</dbReference>
<dbReference type="InterPro" id="IPR003754">
    <property type="entry name" value="4pyrrol_synth_uPrphyn_synth"/>
</dbReference>
<dbReference type="PANTHER" id="PTHR45790">
    <property type="entry name" value="SIROHEME SYNTHASE-RELATED"/>
    <property type="match status" value="1"/>
</dbReference>
<dbReference type="NCBIfam" id="NF004790">
    <property type="entry name" value="PRK06136.1"/>
    <property type="match status" value="1"/>
</dbReference>
<evidence type="ECO:0000259" key="11">
    <source>
        <dbReference type="Pfam" id="PF00590"/>
    </source>
</evidence>